<dbReference type="EMBL" id="BARW01002986">
    <property type="protein sequence ID" value="GAI62028.1"/>
    <property type="molecule type" value="Genomic_DNA"/>
</dbReference>
<proteinExistence type="predicted"/>
<evidence type="ECO:0000313" key="3">
    <source>
        <dbReference type="EMBL" id="GAI70395.1"/>
    </source>
</evidence>
<dbReference type="EMBL" id="BARW01001918">
    <property type="protein sequence ID" value="GAI65412.1"/>
    <property type="molecule type" value="Genomic_DNA"/>
</dbReference>
<dbReference type="AlphaFoldDB" id="X1Q1E4"/>
<comment type="caution">
    <text evidence="1">The sequence shown here is derived from an EMBL/GenBank/DDBJ whole genome shotgun (WGS) entry which is preliminary data.</text>
</comment>
<evidence type="ECO:0000313" key="2">
    <source>
        <dbReference type="EMBL" id="GAI65412.1"/>
    </source>
</evidence>
<dbReference type="EMBL" id="BARW01002330">
    <property type="protein sequence ID" value="GAI70395.1"/>
    <property type="molecule type" value="Genomic_DNA"/>
</dbReference>
<organism evidence="1">
    <name type="scientific">marine sediment metagenome</name>
    <dbReference type="NCBI Taxonomy" id="412755"/>
    <lineage>
        <taxon>unclassified sequences</taxon>
        <taxon>metagenomes</taxon>
        <taxon>ecological metagenomes</taxon>
    </lineage>
</organism>
<sequence>MNKLVSFLFNLARKANDVSKVASGDPKKIARRVKNKIIGRKLIRKIW</sequence>
<protein>
    <submittedName>
        <fullName evidence="1">Uncharacterized protein</fullName>
    </submittedName>
</protein>
<reference evidence="1" key="1">
    <citation type="journal article" date="2014" name="Front. Microbiol.">
        <title>High frequency of phylogenetically diverse reductive dehalogenase-homologous genes in deep subseafloor sedimentary metagenomes.</title>
        <authorList>
            <person name="Kawai M."/>
            <person name="Futagami T."/>
            <person name="Toyoda A."/>
            <person name="Takaki Y."/>
            <person name="Nishi S."/>
            <person name="Hori S."/>
            <person name="Arai W."/>
            <person name="Tsubouchi T."/>
            <person name="Morono Y."/>
            <person name="Uchiyama I."/>
            <person name="Ito T."/>
            <person name="Fujiyama A."/>
            <person name="Inagaki F."/>
            <person name="Takami H."/>
        </authorList>
    </citation>
    <scope>NUCLEOTIDE SEQUENCE</scope>
    <source>
        <strain evidence="1">Expedition CK06-06</strain>
    </source>
</reference>
<accession>X1Q1E4</accession>
<gene>
    <name evidence="2" type="ORF">S12H4_05707</name>
    <name evidence="3" type="ORF">S12H4_06577</name>
    <name evidence="1" type="ORF">S12H4_07900</name>
</gene>
<evidence type="ECO:0000313" key="1">
    <source>
        <dbReference type="EMBL" id="GAI62028.1"/>
    </source>
</evidence>
<name>X1Q1E4_9ZZZZ</name>